<protein>
    <submittedName>
        <fullName evidence="2">MKS3 protein</fullName>
    </submittedName>
</protein>
<feature type="non-terminal residue" evidence="2">
    <location>
        <position position="456"/>
    </location>
</feature>
<keyword evidence="1" id="KW-0472">Membrane</keyword>
<keyword evidence="1" id="KW-0812">Transmembrane</keyword>
<reference evidence="2 3" key="1">
    <citation type="journal article" date="2021" name="Cell">
        <title>Tracing the genetic footprints of vertebrate landing in non-teleost ray-finned fishes.</title>
        <authorList>
            <person name="Bi X."/>
            <person name="Wang K."/>
            <person name="Yang L."/>
            <person name="Pan H."/>
            <person name="Jiang H."/>
            <person name="Wei Q."/>
            <person name="Fang M."/>
            <person name="Yu H."/>
            <person name="Zhu C."/>
            <person name="Cai Y."/>
            <person name="He Y."/>
            <person name="Gan X."/>
            <person name="Zeng H."/>
            <person name="Yu D."/>
            <person name="Zhu Y."/>
            <person name="Jiang H."/>
            <person name="Qiu Q."/>
            <person name="Yang H."/>
            <person name="Zhang Y.E."/>
            <person name="Wang W."/>
            <person name="Zhu M."/>
            <person name="He S."/>
            <person name="Zhang G."/>
        </authorList>
    </citation>
    <scope>NUCLEOTIDE SEQUENCE [LARGE SCALE GENOMIC DNA]</scope>
    <source>
        <strain evidence="2">Bchr_013</strain>
    </source>
</reference>
<evidence type="ECO:0000256" key="1">
    <source>
        <dbReference type="SAM" id="Phobius"/>
    </source>
</evidence>
<sequence>MSRHRGKKQEYQRKSYTSKSTPTMKMAEIALGVLGSLALLYSLVKTAGWKRREGSPGIDLQTIVKFLLFYAGDLANVFFAVTVGIGVYWLIFFKAPSAVTIRLPTPEKEYNFITYVSCAFALKVIHLLHKLASQLSIDIFFIDWERPRGRGYRTLQVGTEPKSTMSPVSIWRTYFVANEWNEIQTLRKTCPAFQIMAVLFFLEVVHFEDLATVNASHVPIVKREIPWHQILRYSIACTTWLTIGFLQIFFFASLYERFVKDKIKQFVDLCSVSNISVLILSSRCFGYYIHGRSVHGYADTNMEEMSLNLKREAKKVPSHLLDSSVNPVEQSIKAYHTMNKFLSAFIDHANRETDYIIKDKLLVEKIISMEFLEPMEKSIFYNDDAYSFTDVLYYGNEASLLIFDTLFFCIVDIASESYVLAAVLTYFQQRFFKMIRSIAGRKNLVAKTMVDDRFLL</sequence>
<keyword evidence="1" id="KW-1133">Transmembrane helix</keyword>
<gene>
    <name evidence="2" type="primary">Tmem67_0</name>
    <name evidence="2" type="ORF">GTO96_0016325</name>
</gene>
<accession>A0A8X8BT37</accession>
<feature type="transmembrane region" description="Helical" evidence="1">
    <location>
        <begin position="230"/>
        <end position="254"/>
    </location>
</feature>
<dbReference type="Pfam" id="PF09773">
    <property type="entry name" value="Meckelin"/>
    <property type="match status" value="2"/>
</dbReference>
<dbReference type="Proteomes" id="UP000886611">
    <property type="component" value="Unassembled WGS sequence"/>
</dbReference>
<organism evidence="2 3">
    <name type="scientific">Polypterus senegalus</name>
    <name type="common">Senegal bichir</name>
    <dbReference type="NCBI Taxonomy" id="55291"/>
    <lineage>
        <taxon>Eukaryota</taxon>
        <taxon>Metazoa</taxon>
        <taxon>Chordata</taxon>
        <taxon>Craniata</taxon>
        <taxon>Vertebrata</taxon>
        <taxon>Euteleostomi</taxon>
        <taxon>Actinopterygii</taxon>
        <taxon>Polypteriformes</taxon>
        <taxon>Polypteridae</taxon>
        <taxon>Polypterus</taxon>
    </lineage>
</organism>
<evidence type="ECO:0000313" key="3">
    <source>
        <dbReference type="Proteomes" id="UP000886611"/>
    </source>
</evidence>
<dbReference type="EMBL" id="JAATIS010001721">
    <property type="protein sequence ID" value="KAG2465507.1"/>
    <property type="molecule type" value="Genomic_DNA"/>
</dbReference>
<comment type="caution">
    <text evidence="2">The sequence shown here is derived from an EMBL/GenBank/DDBJ whole genome shotgun (WGS) entry which is preliminary data.</text>
</comment>
<dbReference type="GO" id="GO:0036038">
    <property type="term" value="C:MKS complex"/>
    <property type="evidence" value="ECO:0007669"/>
    <property type="project" value="InterPro"/>
</dbReference>
<dbReference type="AlphaFoldDB" id="A0A8X8BT37"/>
<feature type="non-terminal residue" evidence="2">
    <location>
        <position position="1"/>
    </location>
</feature>
<evidence type="ECO:0000313" key="2">
    <source>
        <dbReference type="EMBL" id="KAG2465507.1"/>
    </source>
</evidence>
<dbReference type="PANTHER" id="PTHR21274:SF2">
    <property type="entry name" value="MECKELIN"/>
    <property type="match status" value="1"/>
</dbReference>
<feature type="transmembrane region" description="Helical" evidence="1">
    <location>
        <begin position="68"/>
        <end position="91"/>
    </location>
</feature>
<dbReference type="InterPro" id="IPR019170">
    <property type="entry name" value="Meckelin"/>
</dbReference>
<name>A0A8X8BT37_POLSE</name>
<dbReference type="PANTHER" id="PTHR21274">
    <property type="entry name" value="MECKELIN"/>
    <property type="match status" value="1"/>
</dbReference>
<proteinExistence type="predicted"/>
<dbReference type="GO" id="GO:0060271">
    <property type="term" value="P:cilium assembly"/>
    <property type="evidence" value="ECO:0007669"/>
    <property type="project" value="InterPro"/>
</dbReference>
<keyword evidence="3" id="KW-1185">Reference proteome</keyword>